<accession>A0A645IN02</accession>
<sequence length="102" mass="11394">MSKIIAKGIYLGRECVAECFIEDGSVIIEIDGEYDKKVQKKFNELLKNCSPIGGTYHPPKNSLLAGYSVLENSFFDIGSNPEINVEGEIETIPTYDIENIIY</sequence>
<dbReference type="EMBL" id="VSSQ01119020">
    <property type="protein sequence ID" value="MPN52681.1"/>
    <property type="molecule type" value="Genomic_DNA"/>
</dbReference>
<protein>
    <submittedName>
        <fullName evidence="1">Uncharacterized protein</fullName>
    </submittedName>
</protein>
<evidence type="ECO:0000313" key="1">
    <source>
        <dbReference type="EMBL" id="MPN52681.1"/>
    </source>
</evidence>
<reference evidence="1" key="1">
    <citation type="submission" date="2019-08" db="EMBL/GenBank/DDBJ databases">
        <authorList>
            <person name="Kucharzyk K."/>
            <person name="Murdoch R.W."/>
            <person name="Higgins S."/>
            <person name="Loffler F."/>
        </authorList>
    </citation>
    <scope>NUCLEOTIDE SEQUENCE</scope>
</reference>
<gene>
    <name evidence="1" type="ORF">SDC9_200343</name>
</gene>
<comment type="caution">
    <text evidence="1">The sequence shown here is derived from an EMBL/GenBank/DDBJ whole genome shotgun (WGS) entry which is preliminary data.</text>
</comment>
<dbReference type="AlphaFoldDB" id="A0A645IN02"/>
<proteinExistence type="predicted"/>
<name>A0A645IN02_9ZZZZ</name>
<organism evidence="1">
    <name type="scientific">bioreactor metagenome</name>
    <dbReference type="NCBI Taxonomy" id="1076179"/>
    <lineage>
        <taxon>unclassified sequences</taxon>
        <taxon>metagenomes</taxon>
        <taxon>ecological metagenomes</taxon>
    </lineage>
</organism>